<evidence type="ECO:0000256" key="6">
    <source>
        <dbReference type="ARBA" id="ARBA00022723"/>
    </source>
</evidence>
<dbReference type="PANTHER" id="PTHR46223">
    <property type="entry name" value="HISTONE-LYSINE N-METHYLTRANSFERASE SUV39H"/>
    <property type="match status" value="1"/>
</dbReference>
<dbReference type="PROSITE" id="PS50867">
    <property type="entry name" value="PRE_SET"/>
    <property type="match status" value="1"/>
</dbReference>
<evidence type="ECO:0000256" key="4">
    <source>
        <dbReference type="ARBA" id="ARBA00022679"/>
    </source>
</evidence>
<keyword evidence="6" id="KW-0479">Metal-binding</keyword>
<dbReference type="EMBL" id="JAPQKO010000002">
    <property type="protein sequence ID" value="KAJ5180628.1"/>
    <property type="molecule type" value="Genomic_DNA"/>
</dbReference>
<dbReference type="AlphaFoldDB" id="A0A9W9IK70"/>
<dbReference type="Pfam" id="PF00856">
    <property type="entry name" value="SET"/>
    <property type="match status" value="1"/>
</dbReference>
<evidence type="ECO:0000259" key="11">
    <source>
        <dbReference type="PROSITE" id="PS50868"/>
    </source>
</evidence>
<dbReference type="OrthoDB" id="308383at2759"/>
<dbReference type="InterPro" id="IPR003616">
    <property type="entry name" value="Post-SET_dom"/>
</dbReference>
<keyword evidence="4" id="KW-0808">Transferase</keyword>
<dbReference type="PROSITE" id="PS50868">
    <property type="entry name" value="POST_SET"/>
    <property type="match status" value="1"/>
</dbReference>
<keyword evidence="2" id="KW-0158">Chromosome</keyword>
<organism evidence="12 13">
    <name type="scientific">Penicillium capsulatum</name>
    <dbReference type="NCBI Taxonomy" id="69766"/>
    <lineage>
        <taxon>Eukaryota</taxon>
        <taxon>Fungi</taxon>
        <taxon>Dikarya</taxon>
        <taxon>Ascomycota</taxon>
        <taxon>Pezizomycotina</taxon>
        <taxon>Eurotiomycetes</taxon>
        <taxon>Eurotiomycetidae</taxon>
        <taxon>Eurotiales</taxon>
        <taxon>Aspergillaceae</taxon>
        <taxon>Penicillium</taxon>
    </lineage>
</organism>
<dbReference type="PANTHER" id="PTHR46223:SF3">
    <property type="entry name" value="HISTONE-LYSINE N-METHYLTRANSFERASE SET-23"/>
    <property type="match status" value="1"/>
</dbReference>
<dbReference type="Pfam" id="PF05033">
    <property type="entry name" value="Pre-SET"/>
    <property type="match status" value="1"/>
</dbReference>
<keyword evidence="3" id="KW-0489">Methyltransferase</keyword>
<keyword evidence="13" id="KW-1185">Reference proteome</keyword>
<evidence type="ECO:0000256" key="1">
    <source>
        <dbReference type="ARBA" id="ARBA00004286"/>
    </source>
</evidence>
<feature type="domain" description="Post-SET" evidence="11">
    <location>
        <begin position="488"/>
        <end position="504"/>
    </location>
</feature>
<comment type="caution">
    <text evidence="12">The sequence shown here is derived from an EMBL/GenBank/DDBJ whole genome shotgun (WGS) entry which is preliminary data.</text>
</comment>
<gene>
    <name evidence="12" type="ORF">N7492_003838</name>
</gene>
<evidence type="ECO:0000256" key="7">
    <source>
        <dbReference type="ARBA" id="ARBA00022833"/>
    </source>
</evidence>
<reference evidence="12" key="2">
    <citation type="journal article" date="2023" name="IMA Fungus">
        <title>Comparative genomic study of the Penicillium genus elucidates a diverse pangenome and 15 lateral gene transfer events.</title>
        <authorList>
            <person name="Petersen C."/>
            <person name="Sorensen T."/>
            <person name="Nielsen M.R."/>
            <person name="Sondergaard T.E."/>
            <person name="Sorensen J.L."/>
            <person name="Fitzpatrick D.A."/>
            <person name="Frisvad J.C."/>
            <person name="Nielsen K.L."/>
        </authorList>
    </citation>
    <scope>NUCLEOTIDE SEQUENCE</scope>
    <source>
        <strain evidence="12">IBT 21917</strain>
    </source>
</reference>
<dbReference type="GO" id="GO:0042054">
    <property type="term" value="F:histone methyltransferase activity"/>
    <property type="evidence" value="ECO:0007669"/>
    <property type="project" value="InterPro"/>
</dbReference>
<dbReference type="Gene3D" id="2.170.270.10">
    <property type="entry name" value="SET domain"/>
    <property type="match status" value="1"/>
</dbReference>
<evidence type="ECO:0000256" key="5">
    <source>
        <dbReference type="ARBA" id="ARBA00022691"/>
    </source>
</evidence>
<dbReference type="GO" id="GO:0008270">
    <property type="term" value="F:zinc ion binding"/>
    <property type="evidence" value="ECO:0007669"/>
    <property type="project" value="InterPro"/>
</dbReference>
<evidence type="ECO:0000259" key="10">
    <source>
        <dbReference type="PROSITE" id="PS50867"/>
    </source>
</evidence>
<evidence type="ECO:0000256" key="3">
    <source>
        <dbReference type="ARBA" id="ARBA00022603"/>
    </source>
</evidence>
<evidence type="ECO:0000313" key="12">
    <source>
        <dbReference type="EMBL" id="KAJ5180628.1"/>
    </source>
</evidence>
<protein>
    <submittedName>
        <fullName evidence="12">Uncharacterized protein</fullName>
    </submittedName>
</protein>
<dbReference type="GO" id="GO:0032259">
    <property type="term" value="P:methylation"/>
    <property type="evidence" value="ECO:0007669"/>
    <property type="project" value="UniProtKB-KW"/>
</dbReference>
<feature type="domain" description="SET" evidence="9">
    <location>
        <begin position="331"/>
        <end position="476"/>
    </location>
</feature>
<comment type="subcellular location">
    <subcellularLocation>
        <location evidence="1">Chromosome</location>
    </subcellularLocation>
</comment>
<dbReference type="GO" id="GO:0005634">
    <property type="term" value="C:nucleus"/>
    <property type="evidence" value="ECO:0007669"/>
    <property type="project" value="InterPro"/>
</dbReference>
<keyword evidence="7" id="KW-0862">Zinc</keyword>
<dbReference type="InterPro" id="IPR046341">
    <property type="entry name" value="SET_dom_sf"/>
</dbReference>
<reference evidence="12" key="1">
    <citation type="submission" date="2022-11" db="EMBL/GenBank/DDBJ databases">
        <authorList>
            <person name="Petersen C."/>
        </authorList>
    </citation>
    <scope>NUCLEOTIDE SEQUENCE</scope>
    <source>
        <strain evidence="12">IBT 21917</strain>
    </source>
</reference>
<evidence type="ECO:0000256" key="8">
    <source>
        <dbReference type="SAM" id="MobiDB-lite"/>
    </source>
</evidence>
<dbReference type="SMART" id="SM00317">
    <property type="entry name" value="SET"/>
    <property type="match status" value="1"/>
</dbReference>
<feature type="domain" description="Pre-SET" evidence="10">
    <location>
        <begin position="258"/>
        <end position="328"/>
    </location>
</feature>
<dbReference type="PROSITE" id="PS50280">
    <property type="entry name" value="SET"/>
    <property type="match status" value="1"/>
</dbReference>
<feature type="region of interest" description="Disordered" evidence="8">
    <location>
        <begin position="46"/>
        <end position="90"/>
    </location>
</feature>
<evidence type="ECO:0000313" key="13">
    <source>
        <dbReference type="Proteomes" id="UP001146351"/>
    </source>
</evidence>
<name>A0A9W9IK70_9EURO</name>
<sequence>MPDSKHIPPQPIQEVIDLTMDEAMEETKETLTFGKDSITFVSTLAHRQPQQNDLPPPTVPHKRKGFDLDDSASISSQSPRNGFLPESSRRYMSYDNADSSSVSSRRASLRGFETPIKSSPSPSVNGKAGFYSNVSVVIPSPQQPLRKSTVPIGISERFFPTKALDYESAARRAYPEARSGGGRALVSFSTTAIKAAASQADTSLEQKRFRRPFNLSPESKLTISVDEEKLAALATNFHFVEKYVIGQGVTPVEDEFNAGCECHDNCRPETCGCLAPEVESDKLIVPYVRRNGQLVLRPDFLKRKSMIYECSYRCSCAGDCWNHVVQRGRQIRLEIFDTGERGFGRHTLCSISHLESITYTCVLGLRSRDPIVAGQFIDRYLGEVITKADADAREAADQEGQSYLFGLDFIQDDDDIWVVDGQKLGCATRFMNHSCNPNCKIIPVSTDNHADDRLYYLAFFARRDIPAGTELTFDYNPSWDGTMVYDPHAVQCKCGEKRCRGQLWPNARKTEMSD</sequence>
<keyword evidence="5" id="KW-0949">S-adenosyl-L-methionine</keyword>
<dbReference type="InterPro" id="IPR007728">
    <property type="entry name" value="Pre-SET_dom"/>
</dbReference>
<evidence type="ECO:0000256" key="2">
    <source>
        <dbReference type="ARBA" id="ARBA00022454"/>
    </source>
</evidence>
<dbReference type="GO" id="GO:0005694">
    <property type="term" value="C:chromosome"/>
    <property type="evidence" value="ECO:0007669"/>
    <property type="project" value="UniProtKB-SubCell"/>
</dbReference>
<dbReference type="SUPFAM" id="SSF82199">
    <property type="entry name" value="SET domain"/>
    <property type="match status" value="1"/>
</dbReference>
<proteinExistence type="predicted"/>
<dbReference type="InterPro" id="IPR050973">
    <property type="entry name" value="H3K9_Histone-Lys_N-MTase"/>
</dbReference>
<dbReference type="InterPro" id="IPR001214">
    <property type="entry name" value="SET_dom"/>
</dbReference>
<accession>A0A9W9IK70</accession>
<dbReference type="Proteomes" id="UP001146351">
    <property type="component" value="Unassembled WGS sequence"/>
</dbReference>
<evidence type="ECO:0000259" key="9">
    <source>
        <dbReference type="PROSITE" id="PS50280"/>
    </source>
</evidence>